<keyword evidence="7" id="KW-0139">CF(1)</keyword>
<evidence type="ECO:0000313" key="9">
    <source>
        <dbReference type="Proteomes" id="UP000295718"/>
    </source>
</evidence>
<keyword evidence="3 7" id="KW-0375">Hydrogen ion transport</keyword>
<dbReference type="HAMAP" id="MF_01416">
    <property type="entry name" value="ATP_synth_delta_bact"/>
    <property type="match status" value="1"/>
</dbReference>
<dbReference type="GO" id="GO:0045259">
    <property type="term" value="C:proton-transporting ATP synthase complex"/>
    <property type="evidence" value="ECO:0007669"/>
    <property type="project" value="UniProtKB-KW"/>
</dbReference>
<evidence type="ECO:0000256" key="2">
    <source>
        <dbReference type="ARBA" id="ARBA00022448"/>
    </source>
</evidence>
<keyword evidence="4 7" id="KW-0406">Ion transport</keyword>
<keyword evidence="6 7" id="KW-0066">ATP synthesis</keyword>
<dbReference type="Gene3D" id="1.10.520.20">
    <property type="entry name" value="N-terminal domain of the delta subunit of the F1F0-ATP synthase"/>
    <property type="match status" value="1"/>
</dbReference>
<keyword evidence="9" id="KW-1185">Reference proteome</keyword>
<dbReference type="EMBL" id="SLUO01000001">
    <property type="protein sequence ID" value="TCL61189.1"/>
    <property type="molecule type" value="Genomic_DNA"/>
</dbReference>
<evidence type="ECO:0000256" key="3">
    <source>
        <dbReference type="ARBA" id="ARBA00022781"/>
    </source>
</evidence>
<dbReference type="NCBIfam" id="TIGR01145">
    <property type="entry name" value="ATP_synt_delta"/>
    <property type="match status" value="1"/>
</dbReference>
<comment type="similarity">
    <text evidence="7">Belongs to the ATPase delta chain family.</text>
</comment>
<dbReference type="STRING" id="1469948.GCA_000732725_02483"/>
<dbReference type="OrthoDB" id="9802471at2"/>
<dbReference type="Proteomes" id="UP000295718">
    <property type="component" value="Unassembled WGS sequence"/>
</dbReference>
<keyword evidence="5 7" id="KW-0472">Membrane</keyword>
<reference evidence="8 9" key="1">
    <citation type="submission" date="2019-03" db="EMBL/GenBank/DDBJ databases">
        <title>Genomic Encyclopedia of Type Strains, Phase IV (KMG-IV): sequencing the most valuable type-strain genomes for metagenomic binning, comparative biology and taxonomic classification.</title>
        <authorList>
            <person name="Goeker M."/>
        </authorList>
    </citation>
    <scope>NUCLEOTIDE SEQUENCE [LARGE SCALE GENOMIC DNA]</scope>
    <source>
        <strain evidence="8 9">DSM 100556</strain>
    </source>
</reference>
<evidence type="ECO:0000256" key="4">
    <source>
        <dbReference type="ARBA" id="ARBA00023065"/>
    </source>
</evidence>
<evidence type="ECO:0000256" key="5">
    <source>
        <dbReference type="ARBA" id="ARBA00023136"/>
    </source>
</evidence>
<dbReference type="InterPro" id="IPR026015">
    <property type="entry name" value="ATP_synth_OSCP/delta_N_sf"/>
</dbReference>
<gene>
    <name evidence="7" type="primary">atpH</name>
    <name evidence="8" type="ORF">EDD76_101286</name>
</gene>
<comment type="subcellular location">
    <subcellularLocation>
        <location evidence="7">Cell membrane</location>
        <topology evidence="7">Peripheral membrane protein</topology>
    </subcellularLocation>
    <subcellularLocation>
        <location evidence="1">Membrane</location>
    </subcellularLocation>
</comment>
<comment type="function">
    <text evidence="7">F(1)F(0) ATP synthase produces ATP from ADP in the presence of a proton or sodium gradient. F-type ATPases consist of two structural domains, F(1) containing the extramembraneous catalytic core and F(0) containing the membrane proton channel, linked together by a central stalk and a peripheral stalk. During catalysis, ATP synthesis in the catalytic domain of F(1) is coupled via a rotary mechanism of the central stalk subunits to proton translocation.</text>
</comment>
<comment type="caution">
    <text evidence="8">The sequence shown here is derived from an EMBL/GenBank/DDBJ whole genome shotgun (WGS) entry which is preliminary data.</text>
</comment>
<accession>A0A4R1R6U5</accession>
<dbReference type="GO" id="GO:0046933">
    <property type="term" value="F:proton-transporting ATP synthase activity, rotational mechanism"/>
    <property type="evidence" value="ECO:0007669"/>
    <property type="project" value="UniProtKB-UniRule"/>
</dbReference>
<evidence type="ECO:0000256" key="7">
    <source>
        <dbReference type="HAMAP-Rule" id="MF_01416"/>
    </source>
</evidence>
<protein>
    <recommendedName>
        <fullName evidence="7">ATP synthase subunit delta</fullName>
    </recommendedName>
    <alternativeName>
        <fullName evidence="7">ATP synthase F(1) sector subunit delta</fullName>
    </alternativeName>
    <alternativeName>
        <fullName evidence="7">F-type ATPase subunit delta</fullName>
        <shortName evidence="7">F-ATPase subunit delta</shortName>
    </alternativeName>
</protein>
<dbReference type="PANTHER" id="PTHR11910">
    <property type="entry name" value="ATP SYNTHASE DELTA CHAIN"/>
    <property type="match status" value="1"/>
</dbReference>
<sequence length="167" mass="19523">MTQTANNYGKVLYELSIPKEEVEQTAKLFEEEPKLLNILQNPTVLRKTKYAVIDRIFDGKMSAFLKLLCKYGRIGQLTDAFIAYREYYEKQHGILHGQVYYVNPLEKTEKERIVQFLKEKFSCEEVLLEEEKNESLLGGYLLKAGGIEFDFSYEGRLHQLEKKLIGR</sequence>
<proteinExistence type="inferred from homology"/>
<organism evidence="8 9">
    <name type="scientific">Kineothrix alysoides</name>
    <dbReference type="NCBI Taxonomy" id="1469948"/>
    <lineage>
        <taxon>Bacteria</taxon>
        <taxon>Bacillati</taxon>
        <taxon>Bacillota</taxon>
        <taxon>Clostridia</taxon>
        <taxon>Lachnospirales</taxon>
        <taxon>Lachnospiraceae</taxon>
        <taxon>Kineothrix</taxon>
    </lineage>
</organism>
<keyword evidence="2 7" id="KW-0813">Transport</keyword>
<evidence type="ECO:0000313" key="8">
    <source>
        <dbReference type="EMBL" id="TCL61189.1"/>
    </source>
</evidence>
<dbReference type="AlphaFoldDB" id="A0A4R1R6U5"/>
<dbReference type="RefSeq" id="WP_031391162.1">
    <property type="nucleotide sequence ID" value="NZ_JPNB01000002.1"/>
</dbReference>
<dbReference type="SUPFAM" id="SSF47928">
    <property type="entry name" value="N-terminal domain of the delta subunit of the F1F0-ATP synthase"/>
    <property type="match status" value="1"/>
</dbReference>
<evidence type="ECO:0000256" key="6">
    <source>
        <dbReference type="ARBA" id="ARBA00023310"/>
    </source>
</evidence>
<comment type="function">
    <text evidence="7">This protein is part of the stalk that links CF(0) to CF(1). It either transmits conformational changes from CF(0) to CF(1) or is implicated in proton conduction.</text>
</comment>
<dbReference type="GO" id="GO:0005886">
    <property type="term" value="C:plasma membrane"/>
    <property type="evidence" value="ECO:0007669"/>
    <property type="project" value="UniProtKB-SubCell"/>
</dbReference>
<keyword evidence="7" id="KW-1003">Cell membrane</keyword>
<dbReference type="Pfam" id="PF00213">
    <property type="entry name" value="OSCP"/>
    <property type="match status" value="1"/>
</dbReference>
<name>A0A4R1R6U5_9FIRM</name>
<dbReference type="InterPro" id="IPR000711">
    <property type="entry name" value="ATPase_OSCP/dsu"/>
</dbReference>
<dbReference type="PRINTS" id="PR00125">
    <property type="entry name" value="ATPASEDELTA"/>
</dbReference>
<evidence type="ECO:0000256" key="1">
    <source>
        <dbReference type="ARBA" id="ARBA00004370"/>
    </source>
</evidence>